<evidence type="ECO:0000256" key="4">
    <source>
        <dbReference type="ARBA" id="ARBA00023235"/>
    </source>
</evidence>
<keyword evidence="3 5" id="KW-0697">Rotamase</keyword>
<dbReference type="Proteomes" id="UP000244722">
    <property type="component" value="Unassembled WGS sequence"/>
</dbReference>
<dbReference type="GO" id="GO:0003755">
    <property type="term" value="F:peptidyl-prolyl cis-trans isomerase activity"/>
    <property type="evidence" value="ECO:0007669"/>
    <property type="project" value="UniProtKB-KW"/>
</dbReference>
<dbReference type="STRING" id="42251.A0A2T7A4G6"/>
<organism evidence="7 8">
    <name type="scientific">Tuber borchii</name>
    <name type="common">White truffle</name>
    <dbReference type="NCBI Taxonomy" id="42251"/>
    <lineage>
        <taxon>Eukaryota</taxon>
        <taxon>Fungi</taxon>
        <taxon>Dikarya</taxon>
        <taxon>Ascomycota</taxon>
        <taxon>Pezizomycotina</taxon>
        <taxon>Pezizomycetes</taxon>
        <taxon>Pezizales</taxon>
        <taxon>Tuberaceae</taxon>
        <taxon>Tuber</taxon>
    </lineage>
</organism>
<dbReference type="SUPFAM" id="SSF54534">
    <property type="entry name" value="FKBP-like"/>
    <property type="match status" value="1"/>
</dbReference>
<dbReference type="Pfam" id="PF00254">
    <property type="entry name" value="FKBP_C"/>
    <property type="match status" value="1"/>
</dbReference>
<feature type="domain" description="PPIase FKBP-type" evidence="6">
    <location>
        <begin position="59"/>
        <end position="146"/>
    </location>
</feature>
<dbReference type="Gene3D" id="3.10.50.40">
    <property type="match status" value="1"/>
</dbReference>
<accession>A0A2T7A4G6</accession>
<proteinExistence type="predicted"/>
<dbReference type="InterPro" id="IPR001179">
    <property type="entry name" value="PPIase_FKBP_dom"/>
</dbReference>
<evidence type="ECO:0000313" key="7">
    <source>
        <dbReference type="EMBL" id="PUU82629.1"/>
    </source>
</evidence>
<dbReference type="EC" id="5.2.1.8" evidence="2 5"/>
<dbReference type="AlphaFoldDB" id="A0A2T7A4G6"/>
<sequence length="146" mass="15936">MISLLPLTPARKDEKIEKAEKIDKTTYQKCSNRPGEDGVIEGVKITDVRVGTGLMATKGAKLYVHCRGMVEGGVVFDDKMDGLPFIFVLGEGEVIWGWGIGLLGMRVGGERRLDIPPALCSGEEEEILGAPADGNWVYHVKLTYSE</sequence>
<name>A0A2T7A4G6_TUBBO</name>
<dbReference type="EMBL" id="NESQ01000024">
    <property type="protein sequence ID" value="PUU82629.1"/>
    <property type="molecule type" value="Genomic_DNA"/>
</dbReference>
<dbReference type="OrthoDB" id="1902587at2759"/>
<keyword evidence="4 5" id="KW-0413">Isomerase</keyword>
<reference evidence="7 8" key="1">
    <citation type="submission" date="2017-04" db="EMBL/GenBank/DDBJ databases">
        <title>Draft genome sequence of Tuber borchii Vittad., a whitish edible truffle.</title>
        <authorList>
            <consortium name="DOE Joint Genome Institute"/>
            <person name="Murat C."/>
            <person name="Kuo A."/>
            <person name="Barry K.W."/>
            <person name="Clum A."/>
            <person name="Dockter R.B."/>
            <person name="Fauchery L."/>
            <person name="Iotti M."/>
            <person name="Kohler A."/>
            <person name="Labutti K."/>
            <person name="Lindquist E.A."/>
            <person name="Lipzen A."/>
            <person name="Ohm R.A."/>
            <person name="Wang M."/>
            <person name="Grigoriev I.V."/>
            <person name="Zambonelli A."/>
            <person name="Martin F.M."/>
        </authorList>
    </citation>
    <scope>NUCLEOTIDE SEQUENCE [LARGE SCALE GENOMIC DNA]</scope>
    <source>
        <strain evidence="7 8">Tbo3840</strain>
    </source>
</reference>
<evidence type="ECO:0000256" key="2">
    <source>
        <dbReference type="ARBA" id="ARBA00013194"/>
    </source>
</evidence>
<dbReference type="PANTHER" id="PTHR43811:SF19">
    <property type="entry name" value="39 KDA FK506-BINDING NUCLEAR PROTEIN"/>
    <property type="match status" value="1"/>
</dbReference>
<dbReference type="PROSITE" id="PS50059">
    <property type="entry name" value="FKBP_PPIASE"/>
    <property type="match status" value="1"/>
</dbReference>
<evidence type="ECO:0000256" key="1">
    <source>
        <dbReference type="ARBA" id="ARBA00000971"/>
    </source>
</evidence>
<evidence type="ECO:0000259" key="6">
    <source>
        <dbReference type="PROSITE" id="PS50059"/>
    </source>
</evidence>
<evidence type="ECO:0000313" key="8">
    <source>
        <dbReference type="Proteomes" id="UP000244722"/>
    </source>
</evidence>
<dbReference type="InterPro" id="IPR046357">
    <property type="entry name" value="PPIase_dom_sf"/>
</dbReference>
<comment type="catalytic activity">
    <reaction evidence="1 5">
        <text>[protein]-peptidylproline (omega=180) = [protein]-peptidylproline (omega=0)</text>
        <dbReference type="Rhea" id="RHEA:16237"/>
        <dbReference type="Rhea" id="RHEA-COMP:10747"/>
        <dbReference type="Rhea" id="RHEA-COMP:10748"/>
        <dbReference type="ChEBI" id="CHEBI:83833"/>
        <dbReference type="ChEBI" id="CHEBI:83834"/>
        <dbReference type="EC" id="5.2.1.8"/>
    </reaction>
</comment>
<protein>
    <recommendedName>
        <fullName evidence="2 5">peptidylprolyl isomerase</fullName>
        <ecNumber evidence="2 5">5.2.1.8</ecNumber>
    </recommendedName>
</protein>
<evidence type="ECO:0000256" key="3">
    <source>
        <dbReference type="ARBA" id="ARBA00023110"/>
    </source>
</evidence>
<dbReference type="PANTHER" id="PTHR43811">
    <property type="entry name" value="FKBP-TYPE PEPTIDYL-PROLYL CIS-TRANS ISOMERASE FKPA"/>
    <property type="match status" value="1"/>
</dbReference>
<comment type="caution">
    <text evidence="7">The sequence shown here is derived from an EMBL/GenBank/DDBJ whole genome shotgun (WGS) entry which is preliminary data.</text>
</comment>
<keyword evidence="8" id="KW-1185">Reference proteome</keyword>
<gene>
    <name evidence="7" type="ORF">B9Z19DRAFT_1120386</name>
</gene>
<evidence type="ECO:0000256" key="5">
    <source>
        <dbReference type="PROSITE-ProRule" id="PRU00277"/>
    </source>
</evidence>